<dbReference type="EMBL" id="CM037151">
    <property type="protein sequence ID" value="KAH7844335.1"/>
    <property type="molecule type" value="Genomic_DNA"/>
</dbReference>
<name>A0ACB7XUW9_9ERIC</name>
<sequence>MLASEFEACPSCNNANETPTHLLLLCDCAWKVWSAILAWWKFEWICPPNLLALLQFWNSFKIKSLERLLWLGCFYAVMWTIWTSRNEKVFNNKAFVVEEIIDLSKTRMAIWVKRKFDVKDYSVDDIKRCLEGVRKVKL</sequence>
<proteinExistence type="predicted"/>
<accession>A0ACB7XUW9</accession>
<evidence type="ECO:0000313" key="2">
    <source>
        <dbReference type="Proteomes" id="UP000828048"/>
    </source>
</evidence>
<comment type="caution">
    <text evidence="1">The sequence shown here is derived from an EMBL/GenBank/DDBJ whole genome shotgun (WGS) entry which is preliminary data.</text>
</comment>
<protein>
    <submittedName>
        <fullName evidence="1">Uncharacterized protein</fullName>
    </submittedName>
</protein>
<keyword evidence="2" id="KW-1185">Reference proteome</keyword>
<reference evidence="1 2" key="1">
    <citation type="journal article" date="2021" name="Hortic Res">
        <title>High-quality reference genome and annotation aids understanding of berry development for evergreen blueberry (Vaccinium darrowii).</title>
        <authorList>
            <person name="Yu J."/>
            <person name="Hulse-Kemp A.M."/>
            <person name="Babiker E."/>
            <person name="Staton M."/>
        </authorList>
    </citation>
    <scope>NUCLEOTIDE SEQUENCE [LARGE SCALE GENOMIC DNA]</scope>
    <source>
        <strain evidence="2">cv. NJ 8807/NJ 8810</strain>
        <tissue evidence="1">Young leaf</tissue>
    </source>
</reference>
<dbReference type="Proteomes" id="UP000828048">
    <property type="component" value="Chromosome 1"/>
</dbReference>
<gene>
    <name evidence="1" type="ORF">Vadar_026907</name>
</gene>
<evidence type="ECO:0000313" key="1">
    <source>
        <dbReference type="EMBL" id="KAH7844335.1"/>
    </source>
</evidence>
<organism evidence="1 2">
    <name type="scientific">Vaccinium darrowii</name>
    <dbReference type="NCBI Taxonomy" id="229202"/>
    <lineage>
        <taxon>Eukaryota</taxon>
        <taxon>Viridiplantae</taxon>
        <taxon>Streptophyta</taxon>
        <taxon>Embryophyta</taxon>
        <taxon>Tracheophyta</taxon>
        <taxon>Spermatophyta</taxon>
        <taxon>Magnoliopsida</taxon>
        <taxon>eudicotyledons</taxon>
        <taxon>Gunneridae</taxon>
        <taxon>Pentapetalae</taxon>
        <taxon>asterids</taxon>
        <taxon>Ericales</taxon>
        <taxon>Ericaceae</taxon>
        <taxon>Vaccinioideae</taxon>
        <taxon>Vaccinieae</taxon>
        <taxon>Vaccinium</taxon>
    </lineage>
</organism>